<dbReference type="CDD" id="cd19481">
    <property type="entry name" value="RecA-like_protease"/>
    <property type="match status" value="1"/>
</dbReference>
<comment type="caution">
    <text evidence="2">The sequence shown here is derived from an EMBL/GenBank/DDBJ whole genome shotgun (WGS) entry which is preliminary data.</text>
</comment>
<dbReference type="EMBL" id="PDDY01000001">
    <property type="protein sequence ID" value="PEH42262.1"/>
    <property type="molecule type" value="Genomic_DNA"/>
</dbReference>
<dbReference type="PANTHER" id="PTHR23077">
    <property type="entry name" value="AAA-FAMILY ATPASE"/>
    <property type="match status" value="1"/>
</dbReference>
<evidence type="ECO:0000313" key="2">
    <source>
        <dbReference type="EMBL" id="PEH42262.1"/>
    </source>
</evidence>
<dbReference type="GO" id="GO:0016887">
    <property type="term" value="F:ATP hydrolysis activity"/>
    <property type="evidence" value="ECO:0007669"/>
    <property type="project" value="InterPro"/>
</dbReference>
<dbReference type="SMART" id="SM00382">
    <property type="entry name" value="AAA"/>
    <property type="match status" value="1"/>
</dbReference>
<dbReference type="PANTHER" id="PTHR23077:SF198">
    <property type="entry name" value="ATP-DEPENDENT ZINC METALLOPROTEASE FTSH"/>
    <property type="match status" value="1"/>
</dbReference>
<dbReference type="InterPro" id="IPR003593">
    <property type="entry name" value="AAA+_ATPase"/>
</dbReference>
<evidence type="ECO:0000313" key="3">
    <source>
        <dbReference type="Proteomes" id="UP000220629"/>
    </source>
</evidence>
<reference evidence="3" key="1">
    <citation type="submission" date="2017-09" db="EMBL/GenBank/DDBJ databases">
        <title>FDA dAtabase for Regulatory Grade micrObial Sequences (FDA-ARGOS): Supporting development and validation of Infectious Disease Dx tests.</title>
        <authorList>
            <person name="Minogue T."/>
            <person name="Wolcott M."/>
            <person name="Wasieloski L."/>
            <person name="Aguilar W."/>
            <person name="Moore D."/>
            <person name="Tallon L."/>
            <person name="Sadzewicz L."/>
            <person name="Ott S."/>
            <person name="Zhao X."/>
            <person name="Nagaraj S."/>
            <person name="Vavikolanu K."/>
            <person name="Aluvathingal J."/>
            <person name="Nadendla S."/>
            <person name="Sichtig H."/>
        </authorList>
    </citation>
    <scope>NUCLEOTIDE SEQUENCE [LARGE SCALE GENOMIC DNA]</scope>
    <source>
        <strain evidence="3">FDAARGOS_390</strain>
    </source>
</reference>
<dbReference type="Gene3D" id="3.40.50.300">
    <property type="entry name" value="P-loop containing nucleotide triphosphate hydrolases"/>
    <property type="match status" value="1"/>
</dbReference>
<dbReference type="InterPro" id="IPR050168">
    <property type="entry name" value="AAA_ATPase_domain"/>
</dbReference>
<dbReference type="InterPro" id="IPR003959">
    <property type="entry name" value="ATPase_AAA_core"/>
</dbReference>
<dbReference type="AlphaFoldDB" id="A0A2A7SFG5"/>
<dbReference type="InterPro" id="IPR054472">
    <property type="entry name" value="WHD"/>
</dbReference>
<feature type="domain" description="AAA+ ATPase" evidence="1">
    <location>
        <begin position="624"/>
        <end position="756"/>
    </location>
</feature>
<dbReference type="InterPro" id="IPR027417">
    <property type="entry name" value="P-loop_NTPase"/>
</dbReference>
<dbReference type="Pfam" id="PF22977">
    <property type="entry name" value="WHD"/>
    <property type="match status" value="1"/>
</dbReference>
<organism evidence="2 3">
    <name type="scientific">Burkholderia gladioli</name>
    <name type="common">Pseudomonas marginata</name>
    <name type="synonym">Phytomonas marginata</name>
    <dbReference type="NCBI Taxonomy" id="28095"/>
    <lineage>
        <taxon>Bacteria</taxon>
        <taxon>Pseudomonadati</taxon>
        <taxon>Pseudomonadota</taxon>
        <taxon>Betaproteobacteria</taxon>
        <taxon>Burkholderiales</taxon>
        <taxon>Burkholderiaceae</taxon>
        <taxon>Burkholderia</taxon>
    </lineage>
</organism>
<dbReference type="Proteomes" id="UP000220629">
    <property type="component" value="Unassembled WGS sequence"/>
</dbReference>
<protein>
    <submittedName>
        <fullName evidence="2">ATPase</fullName>
    </submittedName>
</protein>
<dbReference type="Pfam" id="PF00004">
    <property type="entry name" value="AAA"/>
    <property type="match status" value="1"/>
</dbReference>
<evidence type="ECO:0000259" key="1">
    <source>
        <dbReference type="SMART" id="SM00382"/>
    </source>
</evidence>
<dbReference type="GO" id="GO:0005524">
    <property type="term" value="F:ATP binding"/>
    <property type="evidence" value="ECO:0007669"/>
    <property type="project" value="InterPro"/>
</dbReference>
<dbReference type="SUPFAM" id="SSF52540">
    <property type="entry name" value="P-loop containing nucleoside triphosphate hydrolases"/>
    <property type="match status" value="1"/>
</dbReference>
<name>A0A2A7SFG5_BURGA</name>
<sequence length="843" mass="91370">MQLAEAAPYADNVALLDALRELGDSLIERALLRRQLDETASREGAAAPAPDAADAEGTAPDRLDELARRARHAAPSSGQLARQLAELDAAIAQRRQRHAARAAASVHAWIFLPWMHLCMLFHLDARDEALLLCALLPELDRRYEAILHALAGPGDGAAAGGGTLAHEGPQVPQVPLGSAVLLAGDASMPPESLLQRLGRDAALGEWELVELAPGTRLGSLAGGYRLSAPIAAYLLARAAPQLRLDEPLASLAGEPPLDALLIDAEPLRQLARFAAVVDADAEPGSYLLHLQGADLERLPQVAAATIARLGMHGALLDGRAVARAHAERQRSRAALATQMKRLCRDALLCNRVLVLSHCQWLAGSQDGADDLLDELLRLALDSQRLLVVLNGPARRLADLAHGHQAHRAIPALIRIGAPDSALRARIWRRHLPAFAFEVDEAVLAQLVNQYPFTESQIVMALKDAASRRLIDGPDPRVDDPPPGAAPPAVAAPALQAVSPVSRMAAVKPATRPPPPLRALSKTGAPPAVLARDARADSARLAVPASSAPGRAVDPDTQRLFDACREQSQRTQLAVAQEVRTRYRFDDIVLPDETRDWLLEVLHYARNRHQVVEGWGFDAKHPASRNLSVLFHGPSGTGKTMAASIIANELNLGLFRIDLASIVSKYIGETEKQLAQLFDQAEAMNVVLFFDEAEGLFAKRTDTRDAHDRYANLQTGYLLQRIETYQGIVILSTNLLQNIDKAFLRRFRFIVEYPFPSEAQRLALWRNAFPAAAPLGDDLDFALLAERAPLSGGNINNIAIGAAFLAAAEGTAVGWRHLLQATEREYRKLGKVFVPHEFEWGEDD</sequence>
<accession>A0A2A7SFG5</accession>
<proteinExistence type="predicted"/>
<gene>
    <name evidence="2" type="ORF">CRM94_08965</name>
</gene>
<dbReference type="RefSeq" id="WP_098152055.1">
    <property type="nucleotide sequence ID" value="NZ_CADEQH010000001.1"/>
</dbReference>